<feature type="region of interest" description="Disordered" evidence="1">
    <location>
        <begin position="221"/>
        <end position="243"/>
    </location>
</feature>
<dbReference type="EMBL" id="JACGWL010000015">
    <property type="protein sequence ID" value="KAK4386174.1"/>
    <property type="molecule type" value="Genomic_DNA"/>
</dbReference>
<comment type="caution">
    <text evidence="3">The sequence shown here is derived from an EMBL/GenBank/DDBJ whole genome shotgun (WGS) entry which is preliminary data.</text>
</comment>
<dbReference type="PANTHER" id="PTHR31973">
    <property type="entry name" value="POLYPROTEIN, PUTATIVE-RELATED"/>
    <property type="match status" value="1"/>
</dbReference>
<feature type="compositionally biased region" description="Acidic residues" evidence="1">
    <location>
        <begin position="50"/>
        <end position="64"/>
    </location>
</feature>
<evidence type="ECO:0000313" key="4">
    <source>
        <dbReference type="Proteomes" id="UP001289374"/>
    </source>
</evidence>
<feature type="region of interest" description="Disordered" evidence="1">
    <location>
        <begin position="50"/>
        <end position="72"/>
    </location>
</feature>
<dbReference type="Pfam" id="PF10551">
    <property type="entry name" value="MULE"/>
    <property type="match status" value="1"/>
</dbReference>
<evidence type="ECO:0000259" key="2">
    <source>
        <dbReference type="Pfam" id="PF10551"/>
    </source>
</evidence>
<name>A0AAE1W3Q1_9LAMI</name>
<evidence type="ECO:0000313" key="3">
    <source>
        <dbReference type="EMBL" id="KAK4386174.1"/>
    </source>
</evidence>
<dbReference type="PANTHER" id="PTHR31973:SF187">
    <property type="entry name" value="MUTATOR TRANSPOSASE MUDRA PROTEIN"/>
    <property type="match status" value="1"/>
</dbReference>
<dbReference type="Proteomes" id="UP001289374">
    <property type="component" value="Unassembled WGS sequence"/>
</dbReference>
<organism evidence="3 4">
    <name type="scientific">Sesamum angolense</name>
    <dbReference type="NCBI Taxonomy" id="2727404"/>
    <lineage>
        <taxon>Eukaryota</taxon>
        <taxon>Viridiplantae</taxon>
        <taxon>Streptophyta</taxon>
        <taxon>Embryophyta</taxon>
        <taxon>Tracheophyta</taxon>
        <taxon>Spermatophyta</taxon>
        <taxon>Magnoliopsida</taxon>
        <taxon>eudicotyledons</taxon>
        <taxon>Gunneridae</taxon>
        <taxon>Pentapetalae</taxon>
        <taxon>asterids</taxon>
        <taxon>lamiids</taxon>
        <taxon>Lamiales</taxon>
        <taxon>Pedaliaceae</taxon>
        <taxon>Sesamum</taxon>
    </lineage>
</organism>
<proteinExistence type="predicted"/>
<protein>
    <recommendedName>
        <fullName evidence="2">MULE transposase domain-containing protein</fullName>
    </recommendedName>
</protein>
<evidence type="ECO:0000256" key="1">
    <source>
        <dbReference type="SAM" id="MobiDB-lite"/>
    </source>
</evidence>
<feature type="domain" description="MULE transposase" evidence="2">
    <location>
        <begin position="82"/>
        <end position="155"/>
    </location>
</feature>
<dbReference type="AlphaFoldDB" id="A0AAE1W3Q1"/>
<sequence>MMVCLRYDSEVLMNITGDKNVLNMFSRNENRIESEVFVELCGVDEGECSENETEVEEEGEDSENEINVSKKEEEVPNKSPFLGFDGCHLKGPIGGVLLAAIGLDGNNGLFPIAFAIAESECKESWGFFFENLSNMLGGFSYDKPWTFMRDRQKGLGCSGIPCKHAALGISHRRESLESFCDGRFSKENYMKTYSYCVHVVPDPIFWPQDLEVEPTNLLPPIVRRMPGRPKKNRRKEPSKPPNVIRRSNMVRCKVCNDLGHNKRTCPVIQQKEKDLKLDVPLAQLVSRKRKTKGSSSQFVSPTKINKKTKVKSLSQLVPKPPISLSQPLPNTEHGLFNACCRISITTTIKLWSNISTTKLLERARSFPTKEDKKPKQSGC</sequence>
<feature type="compositionally biased region" description="Basic residues" evidence="1">
    <location>
        <begin position="225"/>
        <end position="236"/>
    </location>
</feature>
<reference evidence="3" key="1">
    <citation type="submission" date="2020-06" db="EMBL/GenBank/DDBJ databases">
        <authorList>
            <person name="Li T."/>
            <person name="Hu X."/>
            <person name="Zhang T."/>
            <person name="Song X."/>
            <person name="Zhang H."/>
            <person name="Dai N."/>
            <person name="Sheng W."/>
            <person name="Hou X."/>
            <person name="Wei L."/>
        </authorList>
    </citation>
    <scope>NUCLEOTIDE SEQUENCE</scope>
    <source>
        <strain evidence="3">K16</strain>
        <tissue evidence="3">Leaf</tissue>
    </source>
</reference>
<dbReference type="InterPro" id="IPR018289">
    <property type="entry name" value="MULE_transposase_dom"/>
</dbReference>
<keyword evidence="4" id="KW-1185">Reference proteome</keyword>
<accession>A0AAE1W3Q1</accession>
<gene>
    <name evidence="3" type="ORF">Sango_2488000</name>
</gene>
<reference evidence="3" key="2">
    <citation type="journal article" date="2024" name="Plant">
        <title>Genomic evolution and insights into agronomic trait innovations of Sesamum species.</title>
        <authorList>
            <person name="Miao H."/>
            <person name="Wang L."/>
            <person name="Qu L."/>
            <person name="Liu H."/>
            <person name="Sun Y."/>
            <person name="Le M."/>
            <person name="Wang Q."/>
            <person name="Wei S."/>
            <person name="Zheng Y."/>
            <person name="Lin W."/>
            <person name="Duan Y."/>
            <person name="Cao H."/>
            <person name="Xiong S."/>
            <person name="Wang X."/>
            <person name="Wei L."/>
            <person name="Li C."/>
            <person name="Ma Q."/>
            <person name="Ju M."/>
            <person name="Zhao R."/>
            <person name="Li G."/>
            <person name="Mu C."/>
            <person name="Tian Q."/>
            <person name="Mei H."/>
            <person name="Zhang T."/>
            <person name="Gao T."/>
            <person name="Zhang H."/>
        </authorList>
    </citation>
    <scope>NUCLEOTIDE SEQUENCE</scope>
    <source>
        <strain evidence="3">K16</strain>
    </source>
</reference>